<dbReference type="Proteomes" id="UP000231701">
    <property type="component" value="Chromosome"/>
</dbReference>
<protein>
    <submittedName>
        <fullName evidence="2">Uncharacterized protein</fullName>
    </submittedName>
</protein>
<proteinExistence type="predicted"/>
<keyword evidence="3" id="KW-1185">Reference proteome</keyword>
<sequence length="212" mass="23445">MLSPLAWIAIILTLIVAVVVIKLLEKRRKVAPQDEQPIIQPTVVQLSIVEQCCLQTLQQVAGAEFDIRNKVALNRLSSSDAGNSNQVLDFALFSKKSGKPACVIQLKSPAGNEASAMEQALEQANIALYRLPRRSSYSITDMRDLLHAHIEAPPPSPDEMLATLSMRAFRLCKKCHSEMALKRANNGPHKGMLFWVCEGYPDKCSGVELYSE</sequence>
<dbReference type="AlphaFoldDB" id="A0A2K8KYT0"/>
<evidence type="ECO:0000256" key="1">
    <source>
        <dbReference type="SAM" id="Phobius"/>
    </source>
</evidence>
<keyword evidence="1" id="KW-0812">Transmembrane</keyword>
<dbReference type="OrthoDB" id="5782056at2"/>
<name>A0A2K8KYT0_MARES</name>
<keyword evidence="1" id="KW-1133">Transmembrane helix</keyword>
<reference evidence="2 3" key="1">
    <citation type="submission" date="2016-12" db="EMBL/GenBank/DDBJ databases">
        <title>Isolation and genomic insights into novel planktonic Zetaproteobacteria from stratified waters of the Chesapeake Bay.</title>
        <authorList>
            <person name="McAllister S.M."/>
            <person name="Kato S."/>
            <person name="Chan C.S."/>
            <person name="Chiu B.K."/>
            <person name="Field E.K."/>
        </authorList>
    </citation>
    <scope>NUCLEOTIDE SEQUENCE [LARGE SCALE GENOMIC DNA]</scope>
    <source>
        <strain evidence="2 3">CP-5</strain>
    </source>
</reference>
<keyword evidence="1" id="KW-0472">Membrane</keyword>
<dbReference type="Gene3D" id="3.30.65.10">
    <property type="entry name" value="Bacterial Topoisomerase I, domain 1"/>
    <property type="match status" value="1"/>
</dbReference>
<feature type="transmembrane region" description="Helical" evidence="1">
    <location>
        <begin position="6"/>
        <end position="24"/>
    </location>
</feature>
<accession>A0A2K8KYT0</accession>
<dbReference type="KEGG" id="maes:Ga0123461_1670"/>
<dbReference type="EMBL" id="CP018799">
    <property type="protein sequence ID" value="ATX80083.1"/>
    <property type="molecule type" value="Genomic_DNA"/>
</dbReference>
<dbReference type="RefSeq" id="WP_157819288.1">
    <property type="nucleotide sequence ID" value="NZ_CP018799.1"/>
</dbReference>
<evidence type="ECO:0000313" key="2">
    <source>
        <dbReference type="EMBL" id="ATX80083.1"/>
    </source>
</evidence>
<evidence type="ECO:0000313" key="3">
    <source>
        <dbReference type="Proteomes" id="UP000231701"/>
    </source>
</evidence>
<gene>
    <name evidence="2" type="ORF">Ga0123461_1670</name>
</gene>
<organism evidence="2 3">
    <name type="scientific">Mariprofundus aestuarium</name>
    <dbReference type="NCBI Taxonomy" id="1921086"/>
    <lineage>
        <taxon>Bacteria</taxon>
        <taxon>Pseudomonadati</taxon>
        <taxon>Pseudomonadota</taxon>
        <taxon>Candidatius Mariprofundia</taxon>
        <taxon>Mariprofundales</taxon>
        <taxon>Mariprofundaceae</taxon>
        <taxon>Mariprofundus</taxon>
    </lineage>
</organism>